<evidence type="ECO:0000259" key="2">
    <source>
        <dbReference type="Pfam" id="PF25213"/>
    </source>
</evidence>
<evidence type="ECO:0000313" key="3">
    <source>
        <dbReference type="EMBL" id="SDM83802.1"/>
    </source>
</evidence>
<dbReference type="InterPro" id="IPR036390">
    <property type="entry name" value="WH_DNA-bd_sf"/>
</dbReference>
<gene>
    <name evidence="3" type="ORF">SAMN04487949_2757</name>
</gene>
<dbReference type="Pfam" id="PF25213">
    <property type="entry name" value="HVO_A0261_N"/>
    <property type="match status" value="1"/>
</dbReference>
<dbReference type="InterPro" id="IPR036388">
    <property type="entry name" value="WH-like_DNA-bd_sf"/>
</dbReference>
<accession>A0A1G9WGW5</accession>
<keyword evidence="4" id="KW-1185">Reference proteome</keyword>
<dbReference type="InterPro" id="IPR013561">
    <property type="entry name" value="FilR1_middle_dom"/>
</dbReference>
<name>A0A1G9WGW5_9EURY</name>
<feature type="domain" description="Methanogenesis regulatory protein FilR1 middle" evidence="1">
    <location>
        <begin position="122"/>
        <end position="252"/>
    </location>
</feature>
<dbReference type="RefSeq" id="WP_089698294.1">
    <property type="nucleotide sequence ID" value="NZ_FNHL01000003.1"/>
</dbReference>
<dbReference type="Gene3D" id="1.10.10.10">
    <property type="entry name" value="Winged helix-like DNA-binding domain superfamily/Winged helix DNA-binding domain"/>
    <property type="match status" value="1"/>
</dbReference>
<sequence>MTRPDPAEVMAVIARRGRVLRAVDAEGVRKRTLVSELDVSRSTVDRSIRELESVGFIERADEGGYRRTLPGELALEEYDRFASCIDGVLSGIDVLSLLPADAPCDSRILDDATVVLAERHSPHVPVNHMSDLVARATRIWSVAPAVLPQQVSIYHERLTTSDLSARLTLTDAVVEHLVSRYETELREALATGNLDIRRTDQSLPYSLVAAETADGSEMGLLVYAESGVRGFIGNDDPDAFEWAKRQVNTYWDAATPLNGVADGSVTDNR</sequence>
<proteinExistence type="predicted"/>
<evidence type="ECO:0000259" key="1">
    <source>
        <dbReference type="Pfam" id="PF08350"/>
    </source>
</evidence>
<dbReference type="SUPFAM" id="SSF46785">
    <property type="entry name" value="Winged helix' DNA-binding domain"/>
    <property type="match status" value="1"/>
</dbReference>
<dbReference type="Pfam" id="PF08350">
    <property type="entry name" value="FilR1_middle"/>
    <property type="match status" value="1"/>
</dbReference>
<dbReference type="InterPro" id="IPR057527">
    <property type="entry name" value="HVO_A0261-like_N"/>
</dbReference>
<dbReference type="OrthoDB" id="11410at2157"/>
<evidence type="ECO:0000313" key="4">
    <source>
        <dbReference type="Proteomes" id="UP000199451"/>
    </source>
</evidence>
<feature type="domain" description="HVO-A0261-like N-terminal" evidence="2">
    <location>
        <begin position="7"/>
        <end position="86"/>
    </location>
</feature>
<dbReference type="EMBL" id="FNHL01000003">
    <property type="protein sequence ID" value="SDM83802.1"/>
    <property type="molecule type" value="Genomic_DNA"/>
</dbReference>
<dbReference type="Proteomes" id="UP000199451">
    <property type="component" value="Unassembled WGS sequence"/>
</dbReference>
<organism evidence="3 4">
    <name type="scientific">Halogranum gelatinilyticum</name>
    <dbReference type="NCBI Taxonomy" id="660521"/>
    <lineage>
        <taxon>Archaea</taxon>
        <taxon>Methanobacteriati</taxon>
        <taxon>Methanobacteriota</taxon>
        <taxon>Stenosarchaea group</taxon>
        <taxon>Halobacteria</taxon>
        <taxon>Halobacteriales</taxon>
        <taxon>Haloferacaceae</taxon>
    </lineage>
</organism>
<reference evidence="4" key="1">
    <citation type="submission" date="2016-10" db="EMBL/GenBank/DDBJ databases">
        <authorList>
            <person name="Varghese N."/>
            <person name="Submissions S."/>
        </authorList>
    </citation>
    <scope>NUCLEOTIDE SEQUENCE [LARGE SCALE GENOMIC DNA]</scope>
    <source>
        <strain evidence="4">CGMCC 1.10119</strain>
    </source>
</reference>
<dbReference type="AlphaFoldDB" id="A0A1G9WGW5"/>
<protein>
    <submittedName>
        <fullName evidence="3">Predicted transcriptional regulator, contains HTH domain</fullName>
    </submittedName>
</protein>